<organism evidence="1 2">
    <name type="scientific">Larimichthys crocea</name>
    <name type="common">Large yellow croaker</name>
    <name type="synonym">Pseudosciaena crocea</name>
    <dbReference type="NCBI Taxonomy" id="215358"/>
    <lineage>
        <taxon>Eukaryota</taxon>
        <taxon>Metazoa</taxon>
        <taxon>Chordata</taxon>
        <taxon>Craniata</taxon>
        <taxon>Vertebrata</taxon>
        <taxon>Euteleostomi</taxon>
        <taxon>Actinopterygii</taxon>
        <taxon>Neopterygii</taxon>
        <taxon>Teleostei</taxon>
        <taxon>Neoteleostei</taxon>
        <taxon>Acanthomorphata</taxon>
        <taxon>Eupercaria</taxon>
        <taxon>Sciaenidae</taxon>
        <taxon>Larimichthys</taxon>
    </lineage>
</organism>
<comment type="caution">
    <text evidence="1">The sequence shown here is derived from an EMBL/GenBank/DDBJ whole genome shotgun (WGS) entry which is preliminary data.</text>
</comment>
<reference evidence="1" key="1">
    <citation type="submission" date="2018-11" db="EMBL/GenBank/DDBJ databases">
        <title>The sequence and de novo assembly of Larimichthys crocea genome using PacBio and Hi-C technologies.</title>
        <authorList>
            <person name="Xu P."/>
            <person name="Chen B."/>
            <person name="Zhou Z."/>
            <person name="Ke Q."/>
            <person name="Wu Y."/>
            <person name="Bai H."/>
            <person name="Pu F."/>
        </authorList>
    </citation>
    <scope>NUCLEOTIDE SEQUENCE</scope>
    <source>
        <tissue evidence="1">Muscle</tissue>
    </source>
</reference>
<protein>
    <submittedName>
        <fullName evidence="1">Uncharacterized protein</fullName>
    </submittedName>
</protein>
<keyword evidence="2" id="KW-1185">Reference proteome</keyword>
<dbReference type="EMBL" id="CM011674">
    <property type="protein sequence ID" value="TMS23878.1"/>
    <property type="molecule type" value="Genomic_DNA"/>
</dbReference>
<proteinExistence type="predicted"/>
<name>A0ACD3RWM5_LARCR</name>
<gene>
    <name evidence="1" type="ORF">E3U43_009184</name>
</gene>
<sequence>MAFANLFKGLSPVVEDVKSPAQPVSTLRNQTDGKRDTDRKRKTQCEQPGHYGKKQLHQAQAARATFGSFHMHNTGSEHGFTREVMHSHSHNNMGHKGQNYKPKNNSHVTREKQEPKKKSEWQKNQHQHKNRGRTAYKGGGHQTRPTWKKGGGDRKNKNFTWDFQVKRPRFMTQEFKDQNVLLVDGRLLCRHFLWGKCIKGDECQLEHIEGYNDLFKEVCKYYVQGCCSKGESCPYMHKSFPCKFFHRKGKCSQGADCRFSHEPLNDVTKQLLDEALKRDNDLYELAKKAEQKSSEQPANTDESEVTEAIPDIFKEPLRPNFYKSAEINTEKGTLFCQTEEQAAPLHTSDAAQLHSPPSTNPVNEEPVCYSVEAVLGPQRSKLFTSFVRTPRSQESTCLSSSDCTSDSVNQSQVPYSVDAVLRSCKENSTFGHSPTPPTEQTMSYTPKSYFEEIHDPLSSSDNQNKKDLRLLNTRYEGKKSQEKCFKSLSFLQGHTGLASMTYQNLTLTSGNHIKQSGNLPQTHKPAERPLNEIKEELHLPLDITASRKSEGILPFGPRHQTSVSKHPTQLKPHFPVQPLDSEASFKPMCPSSDLTESKGRTAVPAETVTSSIKSNSSKSNIVSCYFAPEQPIEIHLHSKKTQCSLTLGTEHFSTETTAVCTSKMAHCGDLAVGCEKPLKRPFHSLFASPIVDTVQPLDDPVTSSSCAQSLIRSSYPVPQSADCRLNLKPGKASARSFLSLFAAPVSAPPLPHMQSQPDYSRTSSCSDHSVDNLSHSSGIRALNLETPLPRQVRTEEISYTPRSPCLSPNAKKGKDHVVNPVCSPVRDSVSEMSTSPPRCGYSSSPTHVHQQQPDISSHKAATANSVLKTLFLCLSPYQQDGKQQDSIQISVPTESEKKDESSTVCVKQLQKSQKKDRRKKKLEIPTDSPLRK</sequence>
<evidence type="ECO:0000313" key="1">
    <source>
        <dbReference type="EMBL" id="TMS23878.1"/>
    </source>
</evidence>
<accession>A0ACD3RWM5</accession>
<dbReference type="Proteomes" id="UP000793456">
    <property type="component" value="Chromosome I"/>
</dbReference>
<evidence type="ECO:0000313" key="2">
    <source>
        <dbReference type="Proteomes" id="UP000793456"/>
    </source>
</evidence>